<organism evidence="1 2">
    <name type="scientific">Eretmocerus hayati</name>
    <dbReference type="NCBI Taxonomy" id="131215"/>
    <lineage>
        <taxon>Eukaryota</taxon>
        <taxon>Metazoa</taxon>
        <taxon>Ecdysozoa</taxon>
        <taxon>Arthropoda</taxon>
        <taxon>Hexapoda</taxon>
        <taxon>Insecta</taxon>
        <taxon>Pterygota</taxon>
        <taxon>Neoptera</taxon>
        <taxon>Endopterygota</taxon>
        <taxon>Hymenoptera</taxon>
        <taxon>Apocrita</taxon>
        <taxon>Proctotrupomorpha</taxon>
        <taxon>Chalcidoidea</taxon>
        <taxon>Aphelinidae</taxon>
        <taxon>Aphelininae</taxon>
        <taxon>Eretmocerus</taxon>
    </lineage>
</organism>
<proteinExistence type="predicted"/>
<sequence length="156" mass="16688">MVLSGSDPDWKPLIPDNPSPPPPEPLPTLPPLPLPPLSPLPSTLRSPSPPPSVSKRTSDTVESPLENPPKRAKGDESEPRHVMVAEITSTTSEGSARAIPLTTAVGSLSRDEEEFDPENPPLVIGKGGKNKGEEDQEPEYVEIGSVTFRRLFGDSV</sequence>
<evidence type="ECO:0000313" key="2">
    <source>
        <dbReference type="Proteomes" id="UP001239111"/>
    </source>
</evidence>
<keyword evidence="2" id="KW-1185">Reference proteome</keyword>
<dbReference type="EMBL" id="CM056741">
    <property type="protein sequence ID" value="KAJ8685676.1"/>
    <property type="molecule type" value="Genomic_DNA"/>
</dbReference>
<dbReference type="Proteomes" id="UP001239111">
    <property type="component" value="Chromosome 1"/>
</dbReference>
<gene>
    <name evidence="1" type="ORF">QAD02_021469</name>
</gene>
<reference evidence="1" key="1">
    <citation type="submission" date="2023-04" db="EMBL/GenBank/DDBJ databases">
        <title>A chromosome-level genome assembly of the parasitoid wasp Eretmocerus hayati.</title>
        <authorList>
            <person name="Zhong Y."/>
            <person name="Liu S."/>
            <person name="Liu Y."/>
        </authorList>
    </citation>
    <scope>NUCLEOTIDE SEQUENCE</scope>
    <source>
        <strain evidence="1">ZJU_SS_LIU_2023</strain>
    </source>
</reference>
<evidence type="ECO:0000313" key="1">
    <source>
        <dbReference type="EMBL" id="KAJ8685676.1"/>
    </source>
</evidence>
<protein>
    <submittedName>
        <fullName evidence="1">Uncharacterized protein</fullName>
    </submittedName>
</protein>
<comment type="caution">
    <text evidence="1">The sequence shown here is derived from an EMBL/GenBank/DDBJ whole genome shotgun (WGS) entry which is preliminary data.</text>
</comment>
<name>A0ACC2PS87_9HYME</name>
<accession>A0ACC2PS87</accession>